<evidence type="ECO:0000256" key="1">
    <source>
        <dbReference type="SAM" id="MobiDB-lite"/>
    </source>
</evidence>
<reference evidence="2" key="1">
    <citation type="submission" date="2008-12" db="EMBL/GenBank/DDBJ databases">
        <title>Annotation of the Yersinia bercovieri ATCC 43970 genome.</title>
        <authorList>
            <person name="Read T.D."/>
            <person name="Akmal A."/>
            <person name="Bishop-Lilly K."/>
            <person name="Chen P.E."/>
            <person name="Cook C."/>
            <person name="Kiley M.P."/>
            <person name="Lentz S."/>
            <person name="Mateczun A."/>
            <person name="Nagarajan N."/>
            <person name="Nolan N."/>
            <person name="Osborne B.I."/>
            <person name="Pop M."/>
            <person name="Sozhamannan S."/>
            <person name="Stewart A.C."/>
            <person name="Sulakvelidze A."/>
            <person name="Thomason B."/>
            <person name="Willner K."/>
            <person name="Zwick M.E."/>
        </authorList>
    </citation>
    <scope>NUCLEOTIDE SEQUENCE [LARGE SCALE GENOMIC DNA]</scope>
    <source>
        <strain evidence="2">ATCC 43970</strain>
    </source>
</reference>
<organism evidence="2 3">
    <name type="scientific">Yersinia bercovieri ATCC 43970</name>
    <dbReference type="NCBI Taxonomy" id="349968"/>
    <lineage>
        <taxon>Bacteria</taxon>
        <taxon>Pseudomonadati</taxon>
        <taxon>Pseudomonadota</taxon>
        <taxon>Gammaproteobacteria</taxon>
        <taxon>Enterobacterales</taxon>
        <taxon>Yersiniaceae</taxon>
        <taxon>Yersinia</taxon>
    </lineage>
</organism>
<evidence type="ECO:0000313" key="2">
    <source>
        <dbReference type="EMBL" id="EEQ04686.1"/>
    </source>
</evidence>
<evidence type="ECO:0000313" key="3">
    <source>
        <dbReference type="Proteomes" id="UP000010319"/>
    </source>
</evidence>
<dbReference type="EMBL" id="AALC02000192">
    <property type="protein sequence ID" value="EEQ04686.1"/>
    <property type="molecule type" value="Genomic_DNA"/>
</dbReference>
<feature type="region of interest" description="Disordered" evidence="1">
    <location>
        <begin position="1"/>
        <end position="39"/>
    </location>
</feature>
<comment type="caution">
    <text evidence="2">The sequence shown here is derived from an EMBL/GenBank/DDBJ whole genome shotgun (WGS) entry which is preliminary data.</text>
</comment>
<sequence length="39" mass="4017">MAPAEHGGMTASASTSGVTLDPSGARRLERQRINSGIHP</sequence>
<protein>
    <submittedName>
        <fullName evidence="2">Uncharacterized protein</fullName>
    </submittedName>
</protein>
<dbReference type="Proteomes" id="UP000010319">
    <property type="component" value="Unassembled WGS sequence"/>
</dbReference>
<keyword evidence="3" id="KW-1185">Reference proteome</keyword>
<gene>
    <name evidence="2" type="ORF">yberc0001_35580</name>
</gene>
<accession>A0ABP2E130</accession>
<name>A0ABP2E130_YERBE</name>
<proteinExistence type="predicted"/>